<keyword evidence="1" id="KW-0812">Transmembrane</keyword>
<name>A0A4U5N109_STECR</name>
<keyword evidence="3" id="KW-1185">Reference proteome</keyword>
<evidence type="ECO:0000256" key="1">
    <source>
        <dbReference type="SAM" id="Phobius"/>
    </source>
</evidence>
<protein>
    <recommendedName>
        <fullName evidence="4">MARVEL domain-containing protein</fullName>
    </recommendedName>
</protein>
<feature type="transmembrane region" description="Helical" evidence="1">
    <location>
        <begin position="14"/>
        <end position="33"/>
    </location>
</feature>
<dbReference type="EMBL" id="AZBU02000005">
    <property type="protein sequence ID" value="TKR76009.1"/>
    <property type="molecule type" value="Genomic_DNA"/>
</dbReference>
<feature type="transmembrane region" description="Helical" evidence="1">
    <location>
        <begin position="125"/>
        <end position="144"/>
    </location>
</feature>
<dbReference type="OrthoDB" id="5830488at2759"/>
<comment type="caution">
    <text evidence="2">The sequence shown here is derived from an EMBL/GenBank/DDBJ whole genome shotgun (WGS) entry which is preliminary data.</text>
</comment>
<keyword evidence="1" id="KW-0472">Membrane</keyword>
<proteinExistence type="predicted"/>
<dbReference type="AlphaFoldDB" id="A0A4U5N109"/>
<keyword evidence="1" id="KW-1133">Transmembrane helix</keyword>
<evidence type="ECO:0000313" key="3">
    <source>
        <dbReference type="Proteomes" id="UP000298663"/>
    </source>
</evidence>
<sequence length="151" mass="17247">MKPLTKPPTNVDKCYHLCFLLIVVFLLDGRIQWSPYTIIFLGSILGILIIVLLLLINFFEINRSLASKMPWLTVEFLINVAVLVFCLIASGFLIFDYFKMIGGDFHHHQYMPPANIGRDGWKMRILIVLASALMAALAFLYTTIQAKKRAR</sequence>
<gene>
    <name evidence="2" type="ORF">L596_017219</name>
</gene>
<organism evidence="2 3">
    <name type="scientific">Steinernema carpocapsae</name>
    <name type="common">Entomopathogenic nematode</name>
    <dbReference type="NCBI Taxonomy" id="34508"/>
    <lineage>
        <taxon>Eukaryota</taxon>
        <taxon>Metazoa</taxon>
        <taxon>Ecdysozoa</taxon>
        <taxon>Nematoda</taxon>
        <taxon>Chromadorea</taxon>
        <taxon>Rhabditida</taxon>
        <taxon>Tylenchina</taxon>
        <taxon>Panagrolaimomorpha</taxon>
        <taxon>Strongyloidoidea</taxon>
        <taxon>Steinernematidae</taxon>
        <taxon>Steinernema</taxon>
    </lineage>
</organism>
<feature type="transmembrane region" description="Helical" evidence="1">
    <location>
        <begin position="39"/>
        <end position="59"/>
    </location>
</feature>
<accession>A0A4U5N109</accession>
<evidence type="ECO:0008006" key="4">
    <source>
        <dbReference type="Google" id="ProtNLM"/>
    </source>
</evidence>
<evidence type="ECO:0000313" key="2">
    <source>
        <dbReference type="EMBL" id="TKR76009.1"/>
    </source>
</evidence>
<dbReference type="Proteomes" id="UP000298663">
    <property type="component" value="Unassembled WGS sequence"/>
</dbReference>
<feature type="transmembrane region" description="Helical" evidence="1">
    <location>
        <begin position="71"/>
        <end position="95"/>
    </location>
</feature>
<reference evidence="2 3" key="2">
    <citation type="journal article" date="2019" name="G3 (Bethesda)">
        <title>Hybrid Assembly of the Genome of the Entomopathogenic Nematode Steinernema carpocapsae Identifies the X-Chromosome.</title>
        <authorList>
            <person name="Serra L."/>
            <person name="Macchietto M."/>
            <person name="Macias-Munoz A."/>
            <person name="McGill C.J."/>
            <person name="Rodriguez I.M."/>
            <person name="Rodriguez B."/>
            <person name="Murad R."/>
            <person name="Mortazavi A."/>
        </authorList>
    </citation>
    <scope>NUCLEOTIDE SEQUENCE [LARGE SCALE GENOMIC DNA]</scope>
    <source>
        <strain evidence="2 3">ALL</strain>
    </source>
</reference>
<reference evidence="2 3" key="1">
    <citation type="journal article" date="2015" name="Genome Biol.">
        <title>Comparative genomics of Steinernema reveals deeply conserved gene regulatory networks.</title>
        <authorList>
            <person name="Dillman A.R."/>
            <person name="Macchietto M."/>
            <person name="Porter C.F."/>
            <person name="Rogers A."/>
            <person name="Williams B."/>
            <person name="Antoshechkin I."/>
            <person name="Lee M.M."/>
            <person name="Goodwin Z."/>
            <person name="Lu X."/>
            <person name="Lewis E.E."/>
            <person name="Goodrich-Blair H."/>
            <person name="Stock S.P."/>
            <person name="Adams B.J."/>
            <person name="Sternberg P.W."/>
            <person name="Mortazavi A."/>
        </authorList>
    </citation>
    <scope>NUCLEOTIDE SEQUENCE [LARGE SCALE GENOMIC DNA]</scope>
    <source>
        <strain evidence="2 3">ALL</strain>
    </source>
</reference>